<dbReference type="PROSITE" id="PS51109">
    <property type="entry name" value="G5"/>
    <property type="match status" value="1"/>
</dbReference>
<dbReference type="GO" id="GO:0004553">
    <property type="term" value="F:hydrolase activity, hydrolyzing O-glycosyl compounds"/>
    <property type="evidence" value="ECO:0007669"/>
    <property type="project" value="InterPro"/>
</dbReference>
<dbReference type="Pfam" id="PF03990">
    <property type="entry name" value="DUF348"/>
    <property type="match status" value="2"/>
</dbReference>
<gene>
    <name evidence="4" type="ORF">H4Q31_17860</name>
</gene>
<keyword evidence="5" id="KW-1185">Reference proteome</keyword>
<protein>
    <submittedName>
        <fullName evidence="4">G5 domain-containing protein</fullName>
    </submittedName>
</protein>
<sequence length="386" mass="41939">MGFVPFGDTHDPRPTGRLIAARWKHEHLRLILLSAILSFALTIFFLMLLHGASAMSVTVVDGGKSTVIKTRTSDVQSLLEESKIAVGPYDQISQPLNADLNNGSTIVIERAKGITLIADGMSKAEFTTARTVREALANLNVTLDTDDKLYPDPDTAVYDGMKIRVVRVEKKVFEAKYPVEFTVEKKNDASLLQGKLKQVQAGKEGLIVKKFEKVYEDGRLVSDRMVSKEVAQAAVPKIVAVGTKKKPAVTTLSYDPKAEASADQKTLQVNGQSVKVKKVLTNVTLTAYTAGPESTGKDKGDPGYGITASGTKVSEGRTISVDPDVIPLGWWVYIEGIGFRRAEDTGSAIKGKKIDVYYDSLSYANKFGKKRGHTVYLIGPTKPSSV</sequence>
<dbReference type="AlphaFoldDB" id="A0A841TGV7"/>
<dbReference type="Gene3D" id="2.40.40.10">
    <property type="entry name" value="RlpA-like domain"/>
    <property type="match status" value="1"/>
</dbReference>
<comment type="caution">
    <text evidence="4">The sequence shown here is derived from an EMBL/GenBank/DDBJ whole genome shotgun (WGS) entry which is preliminary data.</text>
</comment>
<dbReference type="PANTHER" id="PTHR39160:SF4">
    <property type="entry name" value="RESUSCITATION-PROMOTING FACTOR RPFB"/>
    <property type="match status" value="1"/>
</dbReference>
<evidence type="ECO:0000259" key="3">
    <source>
        <dbReference type="PROSITE" id="PS51109"/>
    </source>
</evidence>
<keyword evidence="2" id="KW-1133">Transmembrane helix</keyword>
<evidence type="ECO:0000256" key="2">
    <source>
        <dbReference type="SAM" id="Phobius"/>
    </source>
</evidence>
<keyword evidence="2" id="KW-0812">Transmembrane</keyword>
<dbReference type="Gene3D" id="2.20.230.10">
    <property type="entry name" value="Resuscitation-promoting factor rpfb"/>
    <property type="match status" value="1"/>
</dbReference>
<dbReference type="EMBL" id="JACJVN010000072">
    <property type="protein sequence ID" value="MBB6679159.1"/>
    <property type="molecule type" value="Genomic_DNA"/>
</dbReference>
<dbReference type="InterPro" id="IPR036908">
    <property type="entry name" value="RlpA-like_sf"/>
</dbReference>
<dbReference type="Pfam" id="PF07501">
    <property type="entry name" value="G5"/>
    <property type="match status" value="1"/>
</dbReference>
<dbReference type="CDD" id="cd14667">
    <property type="entry name" value="3D_containing_proteins"/>
    <property type="match status" value="1"/>
</dbReference>
<proteinExistence type="predicted"/>
<name>A0A841TGV7_9BACL</name>
<keyword evidence="1" id="KW-0732">Signal</keyword>
<dbReference type="InterPro" id="IPR007137">
    <property type="entry name" value="DUF348"/>
</dbReference>
<evidence type="ECO:0000313" key="5">
    <source>
        <dbReference type="Proteomes" id="UP000574133"/>
    </source>
</evidence>
<dbReference type="Pfam" id="PF06725">
    <property type="entry name" value="3D"/>
    <property type="match status" value="1"/>
</dbReference>
<organism evidence="4 5">
    <name type="scientific">Cohnella lubricantis</name>
    <dbReference type="NCBI Taxonomy" id="2163172"/>
    <lineage>
        <taxon>Bacteria</taxon>
        <taxon>Bacillati</taxon>
        <taxon>Bacillota</taxon>
        <taxon>Bacilli</taxon>
        <taxon>Bacillales</taxon>
        <taxon>Paenibacillaceae</taxon>
        <taxon>Cohnella</taxon>
    </lineage>
</organism>
<reference evidence="4 5" key="1">
    <citation type="submission" date="2020-08" db="EMBL/GenBank/DDBJ databases">
        <title>Cohnella phylogeny.</title>
        <authorList>
            <person name="Dunlap C."/>
        </authorList>
    </citation>
    <scope>NUCLEOTIDE SEQUENCE [LARGE SCALE GENOMIC DNA]</scope>
    <source>
        <strain evidence="4 5">DSM 103658</strain>
    </source>
</reference>
<dbReference type="GO" id="GO:0009254">
    <property type="term" value="P:peptidoglycan turnover"/>
    <property type="evidence" value="ECO:0007669"/>
    <property type="project" value="InterPro"/>
</dbReference>
<dbReference type="InterPro" id="IPR010611">
    <property type="entry name" value="3D_dom"/>
</dbReference>
<accession>A0A841TGV7</accession>
<dbReference type="SMART" id="SM01208">
    <property type="entry name" value="G5"/>
    <property type="match status" value="1"/>
</dbReference>
<evidence type="ECO:0000313" key="4">
    <source>
        <dbReference type="EMBL" id="MBB6679159.1"/>
    </source>
</evidence>
<dbReference type="InterPro" id="IPR059180">
    <property type="entry name" value="3D_YorM"/>
</dbReference>
<feature type="transmembrane region" description="Helical" evidence="2">
    <location>
        <begin position="30"/>
        <end position="49"/>
    </location>
</feature>
<dbReference type="RefSeq" id="WP_185180426.1">
    <property type="nucleotide sequence ID" value="NZ_JAGGLW010000019.1"/>
</dbReference>
<dbReference type="SUPFAM" id="SSF50685">
    <property type="entry name" value="Barwin-like endoglucanases"/>
    <property type="match status" value="1"/>
</dbReference>
<dbReference type="InterPro" id="IPR011098">
    <property type="entry name" value="G5_dom"/>
</dbReference>
<evidence type="ECO:0000256" key="1">
    <source>
        <dbReference type="ARBA" id="ARBA00022729"/>
    </source>
</evidence>
<feature type="domain" description="G5" evidence="3">
    <location>
        <begin position="165"/>
        <end position="245"/>
    </location>
</feature>
<dbReference type="GO" id="GO:0019867">
    <property type="term" value="C:outer membrane"/>
    <property type="evidence" value="ECO:0007669"/>
    <property type="project" value="InterPro"/>
</dbReference>
<keyword evidence="2" id="KW-0472">Membrane</keyword>
<dbReference type="PANTHER" id="PTHR39160">
    <property type="entry name" value="CELL WALL-BINDING PROTEIN YOCH"/>
    <property type="match status" value="1"/>
</dbReference>
<dbReference type="Proteomes" id="UP000574133">
    <property type="component" value="Unassembled WGS sequence"/>
</dbReference>
<dbReference type="InterPro" id="IPR051933">
    <property type="entry name" value="Resuscitation_pf_RpfB"/>
</dbReference>